<organism evidence="10 11">
    <name type="scientific">Pararhizobium antarcticum</name>
    <dbReference type="NCBI Taxonomy" id="1798805"/>
    <lineage>
        <taxon>Bacteria</taxon>
        <taxon>Pseudomonadati</taxon>
        <taxon>Pseudomonadota</taxon>
        <taxon>Alphaproteobacteria</taxon>
        <taxon>Hyphomicrobiales</taxon>
        <taxon>Rhizobiaceae</taxon>
        <taxon>Rhizobium/Agrobacterium group</taxon>
        <taxon>Pararhizobium</taxon>
    </lineage>
</organism>
<dbReference type="UniPathway" id="UPA00242"/>
<evidence type="ECO:0000256" key="7">
    <source>
        <dbReference type="PIRSR" id="PIRSR005096-2"/>
    </source>
</evidence>
<gene>
    <name evidence="10" type="ORF">AX760_11915</name>
</gene>
<dbReference type="InterPro" id="IPR011013">
    <property type="entry name" value="Gal_mutarotase_sf_dom"/>
</dbReference>
<dbReference type="SUPFAM" id="SSF74650">
    <property type="entry name" value="Galactose mutarotase-like"/>
    <property type="match status" value="1"/>
</dbReference>
<evidence type="ECO:0000313" key="11">
    <source>
        <dbReference type="Proteomes" id="UP000182661"/>
    </source>
</evidence>
<dbReference type="InterPro" id="IPR047215">
    <property type="entry name" value="Galactose_mutarotase-like"/>
</dbReference>
<dbReference type="Pfam" id="PF01263">
    <property type="entry name" value="Aldose_epim"/>
    <property type="match status" value="1"/>
</dbReference>
<feature type="active site" description="Proton acceptor" evidence="6">
    <location>
        <position position="318"/>
    </location>
</feature>
<dbReference type="InterPro" id="IPR008183">
    <property type="entry name" value="Aldose_1/G6P_1-epimerase"/>
</dbReference>
<dbReference type="InterPro" id="IPR014718">
    <property type="entry name" value="GH-type_carb-bd"/>
</dbReference>
<comment type="caution">
    <text evidence="10">The sequence shown here is derived from an EMBL/GenBank/DDBJ whole genome shotgun (WGS) entry which is preliminary data.</text>
</comment>
<dbReference type="Proteomes" id="UP000182661">
    <property type="component" value="Unassembled WGS sequence"/>
</dbReference>
<dbReference type="AlphaFoldDB" id="A0A657LW62"/>
<dbReference type="GO" id="GO:0006006">
    <property type="term" value="P:glucose metabolic process"/>
    <property type="evidence" value="ECO:0007669"/>
    <property type="project" value="TreeGrafter"/>
</dbReference>
<reference evidence="10 11" key="1">
    <citation type="submission" date="2016-02" db="EMBL/GenBank/DDBJ databases">
        <title>Genome sequencing of a beta-galactosidase producing bacteria Rhizobium sp. 59.</title>
        <authorList>
            <person name="Wang D."/>
            <person name="Kot W."/>
            <person name="Qin Y."/>
            <person name="Hansen L."/>
            <person name="Naqvi K."/>
            <person name="Rensing C."/>
        </authorList>
    </citation>
    <scope>NUCLEOTIDE SEQUENCE [LARGE SCALE GENOMIC DNA]</scope>
    <source>
        <strain evidence="10 11">59</strain>
    </source>
</reference>
<evidence type="ECO:0000313" key="10">
    <source>
        <dbReference type="EMBL" id="OJF99756.1"/>
    </source>
</evidence>
<comment type="similarity">
    <text evidence="2 5">Belongs to the aldose epimerase family.</text>
</comment>
<feature type="active site" description="Proton donor" evidence="6">
    <location>
        <position position="189"/>
    </location>
</feature>
<feature type="region of interest" description="Disordered" evidence="9">
    <location>
        <begin position="1"/>
        <end position="29"/>
    </location>
</feature>
<dbReference type="PIRSF" id="PIRSF005096">
    <property type="entry name" value="GALM"/>
    <property type="match status" value="1"/>
</dbReference>
<dbReference type="Gene3D" id="2.70.98.10">
    <property type="match status" value="1"/>
</dbReference>
<dbReference type="EMBL" id="LSRP01000057">
    <property type="protein sequence ID" value="OJF99756.1"/>
    <property type="molecule type" value="Genomic_DNA"/>
</dbReference>
<comment type="catalytic activity">
    <reaction evidence="5">
        <text>alpha-D-glucose = beta-D-glucose</text>
        <dbReference type="Rhea" id="RHEA:10264"/>
        <dbReference type="ChEBI" id="CHEBI:15903"/>
        <dbReference type="ChEBI" id="CHEBI:17925"/>
        <dbReference type="EC" id="5.1.3.3"/>
    </reaction>
</comment>
<evidence type="ECO:0000256" key="5">
    <source>
        <dbReference type="PIRNR" id="PIRNR005096"/>
    </source>
</evidence>
<keyword evidence="11" id="KW-1185">Reference proteome</keyword>
<evidence type="ECO:0000256" key="6">
    <source>
        <dbReference type="PIRSR" id="PIRSR005096-1"/>
    </source>
</evidence>
<feature type="binding site" evidence="7">
    <location>
        <position position="253"/>
    </location>
    <ligand>
        <name>beta-D-galactose</name>
        <dbReference type="ChEBI" id="CHEBI:27667"/>
    </ligand>
</feature>
<sequence>MTQVAAQQRPGGTEAVHAETETFGQDPSGEPVLRIVIKGGGLTASVLTFGAIIQDLRLDGHAPPLVLGFETFPEYLEHSPYFGATPGRCSNRTGGGRFSIDGTAYQLELNENSVSHLHGGSTGIAQQNWTIVGQSEDSVTLQVVDPDGRAGYPGNCTVTCTYRLGEGGVLSVIYESTTDRATIANICQHSYFNLDGLDVALDHDIMISADHYLPTDALQIPTGEIAPVDGTIFDLRTMTPMRRQLEGEGPGHDHNFCLSTEREPKRSVALVRSINSGVSLEVRTTEPGIQLYTGFKMNIAVPGLEGRTYGPFAGFCLESQIWPDAINHAGFPKAILRPGETLRQETDYVFSKT</sequence>
<feature type="binding site" evidence="8">
    <location>
        <begin position="91"/>
        <end position="92"/>
    </location>
    <ligand>
        <name>beta-D-galactose</name>
        <dbReference type="ChEBI" id="CHEBI:27667"/>
    </ligand>
</feature>
<evidence type="ECO:0000256" key="3">
    <source>
        <dbReference type="ARBA" id="ARBA00023235"/>
    </source>
</evidence>
<dbReference type="PANTHER" id="PTHR10091">
    <property type="entry name" value="ALDOSE-1-EPIMERASE"/>
    <property type="match status" value="1"/>
</dbReference>
<evidence type="ECO:0000256" key="2">
    <source>
        <dbReference type="ARBA" id="ARBA00006206"/>
    </source>
</evidence>
<keyword evidence="4 5" id="KW-0119">Carbohydrate metabolism</keyword>
<keyword evidence="3 5" id="KW-0413">Isomerase</keyword>
<comment type="pathway">
    <text evidence="1 5">Carbohydrate metabolism; hexose metabolism.</text>
</comment>
<name>A0A657LW62_9HYPH</name>
<dbReference type="GO" id="GO:0033499">
    <property type="term" value="P:galactose catabolic process via UDP-galactose, Leloir pathway"/>
    <property type="evidence" value="ECO:0007669"/>
    <property type="project" value="TreeGrafter"/>
</dbReference>
<dbReference type="InterPro" id="IPR015443">
    <property type="entry name" value="Aldose_1-epimerase"/>
</dbReference>
<dbReference type="GO" id="GO:0030246">
    <property type="term" value="F:carbohydrate binding"/>
    <property type="evidence" value="ECO:0007669"/>
    <property type="project" value="InterPro"/>
</dbReference>
<evidence type="ECO:0000256" key="1">
    <source>
        <dbReference type="ARBA" id="ARBA00005028"/>
    </source>
</evidence>
<dbReference type="GO" id="GO:0004034">
    <property type="term" value="F:aldose 1-epimerase activity"/>
    <property type="evidence" value="ECO:0007669"/>
    <property type="project" value="UniProtKB-EC"/>
</dbReference>
<proteinExistence type="inferred from homology"/>
<evidence type="ECO:0000256" key="4">
    <source>
        <dbReference type="ARBA" id="ARBA00023277"/>
    </source>
</evidence>
<protein>
    <recommendedName>
        <fullName evidence="5">Aldose 1-epimerase</fullName>
        <ecNumber evidence="5">5.1.3.3</ecNumber>
    </recommendedName>
</protein>
<dbReference type="CDD" id="cd09019">
    <property type="entry name" value="galactose_mutarotase_like"/>
    <property type="match status" value="1"/>
</dbReference>
<feature type="binding site" evidence="8">
    <location>
        <begin position="189"/>
        <end position="191"/>
    </location>
    <ligand>
        <name>beta-D-galactose</name>
        <dbReference type="ChEBI" id="CHEBI:27667"/>
    </ligand>
</feature>
<dbReference type="EC" id="5.1.3.3" evidence="5"/>
<accession>A0A657LW62</accession>
<evidence type="ECO:0000256" key="8">
    <source>
        <dbReference type="PIRSR" id="PIRSR005096-3"/>
    </source>
</evidence>
<dbReference type="PANTHER" id="PTHR10091:SF49">
    <property type="entry name" value="ALDOSE 1-EPIMERASE"/>
    <property type="match status" value="1"/>
</dbReference>
<evidence type="ECO:0000256" key="9">
    <source>
        <dbReference type="SAM" id="MobiDB-lite"/>
    </source>
</evidence>